<name>A0A6N8TF90_SHIZO</name>
<evidence type="ECO:0000313" key="2">
    <source>
        <dbReference type="EMBL" id="MXO01912.1"/>
    </source>
</evidence>
<comment type="caution">
    <text evidence="2">The sequence shown here is derived from an EMBL/GenBank/DDBJ whole genome shotgun (WGS) entry which is preliminary data.</text>
</comment>
<dbReference type="InterPro" id="IPR036182">
    <property type="entry name" value="PCuAC_sf"/>
</dbReference>
<dbReference type="InterPro" id="IPR007410">
    <property type="entry name" value="LpqE-like"/>
</dbReference>
<dbReference type="PANTHER" id="PTHR36302">
    <property type="entry name" value="BLR7088 PROTEIN"/>
    <property type="match status" value="1"/>
</dbReference>
<dbReference type="AlphaFoldDB" id="A0A6N8TF90"/>
<dbReference type="Pfam" id="PF04314">
    <property type="entry name" value="PCuAC"/>
    <property type="match status" value="1"/>
</dbReference>
<dbReference type="Proteomes" id="UP000440304">
    <property type="component" value="Unassembled WGS sequence"/>
</dbReference>
<sequence length="167" mass="17670">MKRLFTPVLMFTLSLAAGPAAFAHDYSAGDLQIDHPWSRATPMVAPVAGGYLKITNTGAESDTFLGGSSPIATAVEVHESTLQDGVARMRPLTAGVTIKPGETVELAPGATHLMFIKPTKVFKEGEKVEATLRFEKAGEIKVEFAVQGMGAKQPAENEDHQGHGATP</sequence>
<dbReference type="RefSeq" id="WP_023517227.1">
    <property type="nucleotide sequence ID" value="NZ_CP086613.1"/>
</dbReference>
<dbReference type="OrthoDB" id="9796962at2"/>
<proteinExistence type="predicted"/>
<dbReference type="PANTHER" id="PTHR36302:SF1">
    <property type="entry name" value="COPPER CHAPERONE PCU(A)C"/>
    <property type="match status" value="1"/>
</dbReference>
<feature type="signal peptide" evidence="1">
    <location>
        <begin position="1"/>
        <end position="23"/>
    </location>
</feature>
<feature type="chain" id="PRO_5026790897" evidence="1">
    <location>
        <begin position="24"/>
        <end position="167"/>
    </location>
</feature>
<dbReference type="InterPro" id="IPR058248">
    <property type="entry name" value="Lxx211020-like"/>
</dbReference>
<dbReference type="EMBL" id="WUML01000015">
    <property type="protein sequence ID" value="MXO01912.1"/>
    <property type="molecule type" value="Genomic_DNA"/>
</dbReference>
<evidence type="ECO:0000313" key="3">
    <source>
        <dbReference type="Proteomes" id="UP000440304"/>
    </source>
</evidence>
<reference evidence="2 3" key="1">
    <citation type="submission" date="2019-12" db="EMBL/GenBank/DDBJ databases">
        <title>Shinella granuli gen. nov., sp. nov., and proposal of the reclassification of Zoogloea ramigera ATCC 19623 as Shinella zoogloeoides sp. nov.</title>
        <authorList>
            <person name="Gao J."/>
        </authorList>
    </citation>
    <scope>NUCLEOTIDE SEQUENCE [LARGE SCALE GENOMIC DNA]</scope>
    <source>
        <strain evidence="2 3">DSM 287</strain>
    </source>
</reference>
<dbReference type="Gene3D" id="2.60.40.1890">
    <property type="entry name" value="PCu(A)C copper chaperone"/>
    <property type="match status" value="1"/>
</dbReference>
<dbReference type="SUPFAM" id="SSF110087">
    <property type="entry name" value="DR1885-like metal-binding protein"/>
    <property type="match status" value="1"/>
</dbReference>
<accession>A0A6N8TF90</accession>
<keyword evidence="1" id="KW-0732">Signal</keyword>
<gene>
    <name evidence="2" type="ORF">GR156_16450</name>
</gene>
<organism evidence="2 3">
    <name type="scientific">Shinella zoogloeoides</name>
    <name type="common">Crabtreella saccharophila</name>
    <dbReference type="NCBI Taxonomy" id="352475"/>
    <lineage>
        <taxon>Bacteria</taxon>
        <taxon>Pseudomonadati</taxon>
        <taxon>Pseudomonadota</taxon>
        <taxon>Alphaproteobacteria</taxon>
        <taxon>Hyphomicrobiales</taxon>
        <taxon>Rhizobiaceae</taxon>
        <taxon>Shinella</taxon>
    </lineage>
</organism>
<protein>
    <submittedName>
        <fullName evidence="2">Copper chaperone PCu(A)C</fullName>
    </submittedName>
</protein>
<evidence type="ECO:0000256" key="1">
    <source>
        <dbReference type="SAM" id="SignalP"/>
    </source>
</evidence>